<dbReference type="Proteomes" id="UP000830835">
    <property type="component" value="Unassembled WGS sequence"/>
</dbReference>
<feature type="transmembrane region" description="Helical" evidence="6">
    <location>
        <begin position="178"/>
        <end position="196"/>
    </location>
</feature>
<reference evidence="7" key="1">
    <citation type="submission" date="2021-02" db="EMBL/GenBank/DDBJ databases">
        <title>The CRISPR/cas machinery reduction and long-range gene transfer in the hot spring cyanobacterium Synechococcus.</title>
        <authorList>
            <person name="Dvorak P."/>
            <person name="Jahodarova E."/>
            <person name="Hasler P."/>
            <person name="Poulickova A."/>
        </authorList>
    </citation>
    <scope>NUCLEOTIDE SEQUENCE</scope>
    <source>
        <strain evidence="7">Rupite</strain>
    </source>
</reference>
<feature type="transmembrane region" description="Helical" evidence="6">
    <location>
        <begin position="263"/>
        <end position="285"/>
    </location>
</feature>
<proteinExistence type="predicted"/>
<comment type="subcellular location">
    <subcellularLocation>
        <location evidence="1">Cell membrane</location>
        <topology evidence="1">Multi-pass membrane protein</topology>
    </subcellularLocation>
</comment>
<gene>
    <name evidence="7" type="ORF">JX360_11890</name>
</gene>
<dbReference type="EMBL" id="JAFIRA010000032">
    <property type="protein sequence ID" value="MCJ2543597.1"/>
    <property type="molecule type" value="Genomic_DNA"/>
</dbReference>
<evidence type="ECO:0000256" key="5">
    <source>
        <dbReference type="ARBA" id="ARBA00023136"/>
    </source>
</evidence>
<feature type="transmembrane region" description="Helical" evidence="6">
    <location>
        <begin position="97"/>
        <end position="116"/>
    </location>
</feature>
<evidence type="ECO:0000313" key="7">
    <source>
        <dbReference type="EMBL" id="MCJ2543597.1"/>
    </source>
</evidence>
<evidence type="ECO:0000256" key="3">
    <source>
        <dbReference type="ARBA" id="ARBA00022692"/>
    </source>
</evidence>
<comment type="caution">
    <text evidence="7">The sequence shown here is derived from an EMBL/GenBank/DDBJ whole genome shotgun (WGS) entry which is preliminary data.</text>
</comment>
<evidence type="ECO:0000256" key="1">
    <source>
        <dbReference type="ARBA" id="ARBA00004651"/>
    </source>
</evidence>
<evidence type="ECO:0000313" key="8">
    <source>
        <dbReference type="Proteomes" id="UP000830835"/>
    </source>
</evidence>
<dbReference type="CDD" id="cd06580">
    <property type="entry name" value="TM_PBP1_transp_TpRbsC_like"/>
    <property type="match status" value="1"/>
</dbReference>
<accession>A0ABT0CD09</accession>
<dbReference type="PANTHER" id="PTHR47089">
    <property type="entry name" value="ABC TRANSPORTER, PERMEASE PROTEIN"/>
    <property type="match status" value="1"/>
</dbReference>
<dbReference type="Pfam" id="PF02653">
    <property type="entry name" value="BPD_transp_2"/>
    <property type="match status" value="1"/>
</dbReference>
<name>A0ABT0CD09_THEVL</name>
<keyword evidence="2" id="KW-1003">Cell membrane</keyword>
<keyword evidence="8" id="KW-1185">Reference proteome</keyword>
<organism evidence="7 8">
    <name type="scientific">Thermostichus vulcanus str. 'Rupite'</name>
    <dbReference type="NCBI Taxonomy" id="2813851"/>
    <lineage>
        <taxon>Bacteria</taxon>
        <taxon>Bacillati</taxon>
        <taxon>Cyanobacteriota</taxon>
        <taxon>Cyanophyceae</taxon>
        <taxon>Thermostichales</taxon>
        <taxon>Thermostichaceae</taxon>
        <taxon>Thermostichus</taxon>
    </lineage>
</organism>
<keyword evidence="3 6" id="KW-0812">Transmembrane</keyword>
<feature type="transmembrane region" description="Helical" evidence="6">
    <location>
        <begin position="297"/>
        <end position="320"/>
    </location>
</feature>
<protein>
    <submittedName>
        <fullName evidence="7">ABC transporter permease</fullName>
    </submittedName>
</protein>
<keyword evidence="5 6" id="KW-0472">Membrane</keyword>
<feature type="transmembrane region" description="Helical" evidence="6">
    <location>
        <begin position="128"/>
        <end position="147"/>
    </location>
</feature>
<dbReference type="InterPro" id="IPR001851">
    <property type="entry name" value="ABC_transp_permease"/>
</dbReference>
<feature type="transmembrane region" description="Helical" evidence="6">
    <location>
        <begin position="226"/>
        <end position="243"/>
    </location>
</feature>
<sequence>MPLLGAGVALLLGALLIALAGHNPLTAYGVMLQGALGSQRSLTETALRATPLLIMGLGLTIAFRCKVWNIGAEGQYHLGALAGAAVALNMADQPAWLVLPLMVLAGVAGGVLWSGLAGWLHLKRGMNLIIVTLMLNYIGILWVRYMARSPLRDPKGFLPESAQFAAVARLPRLLDTRLHLGVVMAVLLVGIVYVLLWRTSLGFQLRAVGSRASVARTMGIPVGRNILMALLISGGLAGLAGIIEVSTTITRLKGTISDNYGFSAILVALLGQLQPVGVLVAAYLFSALNIGAEALQVRMQIPAAVAQVIQALVVLLVLAGDALGRNRGRE</sequence>
<evidence type="ECO:0000256" key="2">
    <source>
        <dbReference type="ARBA" id="ARBA00022475"/>
    </source>
</evidence>
<keyword evidence="4 6" id="KW-1133">Transmembrane helix</keyword>
<evidence type="ECO:0000256" key="6">
    <source>
        <dbReference type="SAM" id="Phobius"/>
    </source>
</evidence>
<evidence type="ECO:0000256" key="4">
    <source>
        <dbReference type="ARBA" id="ARBA00022989"/>
    </source>
</evidence>
<dbReference type="PANTHER" id="PTHR47089:SF1">
    <property type="entry name" value="GUANOSINE ABC TRANSPORTER PERMEASE PROTEIN NUPP"/>
    <property type="match status" value="1"/>
</dbReference>